<dbReference type="PANTHER" id="PTHR28243">
    <property type="entry name" value="AGL049CP"/>
    <property type="match status" value="1"/>
</dbReference>
<reference evidence="3" key="1">
    <citation type="submission" date="2019-04" db="EMBL/GenBank/DDBJ databases">
        <title>Friends and foes A comparative genomics studyof 23 Aspergillus species from section Flavi.</title>
        <authorList>
            <consortium name="DOE Joint Genome Institute"/>
            <person name="Kjaerbolling I."/>
            <person name="Vesth T."/>
            <person name="Frisvad J.C."/>
            <person name="Nybo J.L."/>
            <person name="Theobald S."/>
            <person name="Kildgaard S."/>
            <person name="Isbrandt T."/>
            <person name="Kuo A."/>
            <person name="Sato A."/>
            <person name="Lyhne E.K."/>
            <person name="Kogle M.E."/>
            <person name="Wiebenga A."/>
            <person name="Kun R.S."/>
            <person name="Lubbers R.J."/>
            <person name="Makela M.R."/>
            <person name="Barry K."/>
            <person name="Chovatia M."/>
            <person name="Clum A."/>
            <person name="Daum C."/>
            <person name="Haridas S."/>
            <person name="He G."/>
            <person name="LaButti K."/>
            <person name="Lipzen A."/>
            <person name="Mondo S."/>
            <person name="Riley R."/>
            <person name="Salamov A."/>
            <person name="Simmons B.A."/>
            <person name="Magnuson J.K."/>
            <person name="Henrissat B."/>
            <person name="Mortensen U.H."/>
            <person name="Larsen T.O."/>
            <person name="Devries R.P."/>
            <person name="Grigoriev I.V."/>
            <person name="Machida M."/>
            <person name="Baker S.E."/>
            <person name="Andersen M.R."/>
        </authorList>
    </citation>
    <scope>NUCLEOTIDE SEQUENCE [LARGE SCALE GENOMIC DNA]</scope>
    <source>
        <strain evidence="3">IBT 14317</strain>
    </source>
</reference>
<dbReference type="OrthoDB" id="5394411at2759"/>
<dbReference type="AlphaFoldDB" id="A0A5N7CDI6"/>
<dbReference type="EMBL" id="ML735241">
    <property type="protein sequence ID" value="KAE8391989.1"/>
    <property type="molecule type" value="Genomic_DNA"/>
</dbReference>
<dbReference type="SUPFAM" id="SSF50475">
    <property type="entry name" value="FMN-binding split barrel"/>
    <property type="match status" value="1"/>
</dbReference>
<evidence type="ECO:0000313" key="3">
    <source>
        <dbReference type="EMBL" id="KAE8391989.1"/>
    </source>
</evidence>
<dbReference type="Gene3D" id="2.30.110.10">
    <property type="entry name" value="Electron Transport, Fmn-binding Protein, Chain A"/>
    <property type="match status" value="1"/>
</dbReference>
<sequence>MAARAPWRSLFQSHLTQNSSTSFTLSTVGYDSQSRPVPRSRTCEFRGFWPSPKLHESAAKALTNQGVGQNPAVYDSDMISLTTDIRMEKVSQINSSGNIVEGVFWLTDVGNQWRVKGEAFVVGDPSGGTHEEAARKEIQKGVRRQGNDGDASDWDWERQVTTYFANHSPAMRGTFKNPPPGQPRSQEPADPSLRLGQEVEDLQDPVARGNFRVVIIRPNEVERLDISDLQNVRRVRWTFVPADNQDGQGEWVEMEVWP</sequence>
<accession>A0A5N7CDI6</accession>
<name>A0A5N7CDI6_PETAA</name>
<dbReference type="InterPro" id="IPR024624">
    <property type="entry name" value="Pyridox_Oxase_Alr4036_FMN-bd"/>
</dbReference>
<evidence type="ECO:0000259" key="2">
    <source>
        <dbReference type="Pfam" id="PF12766"/>
    </source>
</evidence>
<dbReference type="Pfam" id="PF12766">
    <property type="entry name" value="Pyridox_oxase_2"/>
    <property type="match status" value="1"/>
</dbReference>
<feature type="domain" description="Pyridoxamine 5'-phosphate oxidase Alr4036 family FMN-binding" evidence="2">
    <location>
        <begin position="5"/>
        <end position="122"/>
    </location>
</feature>
<evidence type="ECO:0000256" key="1">
    <source>
        <dbReference type="SAM" id="MobiDB-lite"/>
    </source>
</evidence>
<protein>
    <submittedName>
        <fullName evidence="3">Pyridoxamine 5'-phosphate oxidase-domain-containing protein</fullName>
    </submittedName>
</protein>
<dbReference type="InterPro" id="IPR012349">
    <property type="entry name" value="Split_barrel_FMN-bd"/>
</dbReference>
<proteinExistence type="predicted"/>
<gene>
    <name evidence="3" type="ORF">BDV23DRAFT_152483</name>
</gene>
<feature type="region of interest" description="Disordered" evidence="1">
    <location>
        <begin position="167"/>
        <end position="191"/>
    </location>
</feature>
<dbReference type="GO" id="GO:0010181">
    <property type="term" value="F:FMN binding"/>
    <property type="evidence" value="ECO:0007669"/>
    <property type="project" value="InterPro"/>
</dbReference>
<dbReference type="Proteomes" id="UP000326877">
    <property type="component" value="Unassembled WGS sequence"/>
</dbReference>
<organism evidence="3">
    <name type="scientific">Petromyces alliaceus</name>
    <name type="common">Aspergillus alliaceus</name>
    <dbReference type="NCBI Taxonomy" id="209559"/>
    <lineage>
        <taxon>Eukaryota</taxon>
        <taxon>Fungi</taxon>
        <taxon>Dikarya</taxon>
        <taxon>Ascomycota</taxon>
        <taxon>Pezizomycotina</taxon>
        <taxon>Eurotiomycetes</taxon>
        <taxon>Eurotiomycetidae</taxon>
        <taxon>Eurotiales</taxon>
        <taxon>Aspergillaceae</taxon>
        <taxon>Aspergillus</taxon>
        <taxon>Aspergillus subgen. Circumdati</taxon>
    </lineage>
</organism>
<dbReference type="PANTHER" id="PTHR28243:SF1">
    <property type="entry name" value="PYRIDOXAMINE 5'-PHOSPHATE OXIDASE ALR4036 FAMILY FMN-BINDING DOMAIN-CONTAINING PROTEIN"/>
    <property type="match status" value="1"/>
</dbReference>